<name>A0ABS0D761_9NOCA</name>
<dbReference type="EMBL" id="JADLQN010000001">
    <property type="protein sequence ID" value="MBF6353930.1"/>
    <property type="molecule type" value="Genomic_DNA"/>
</dbReference>
<dbReference type="InterPro" id="IPR008972">
    <property type="entry name" value="Cupredoxin"/>
</dbReference>
<reference evidence="2 3" key="1">
    <citation type="submission" date="2020-10" db="EMBL/GenBank/DDBJ databases">
        <title>Identification of Nocardia species via Next-generation sequencing and recognition of intraspecies genetic diversity.</title>
        <authorList>
            <person name="Li P."/>
            <person name="Li P."/>
            <person name="Lu B."/>
        </authorList>
    </citation>
    <scope>NUCLEOTIDE SEQUENCE [LARGE SCALE GENOMIC DNA]</scope>
    <source>
        <strain evidence="2 3">BJ06-0143</strain>
    </source>
</reference>
<dbReference type="Proteomes" id="UP000707731">
    <property type="component" value="Unassembled WGS sequence"/>
</dbReference>
<feature type="signal peptide" evidence="1">
    <location>
        <begin position="1"/>
        <end position="29"/>
    </location>
</feature>
<evidence type="ECO:0000256" key="1">
    <source>
        <dbReference type="SAM" id="SignalP"/>
    </source>
</evidence>
<keyword evidence="1" id="KW-0732">Signal</keyword>
<dbReference type="SUPFAM" id="SSF49503">
    <property type="entry name" value="Cupredoxins"/>
    <property type="match status" value="1"/>
</dbReference>
<comment type="caution">
    <text evidence="2">The sequence shown here is derived from an EMBL/GenBank/DDBJ whole genome shotgun (WGS) entry which is preliminary data.</text>
</comment>
<accession>A0ABS0D761</accession>
<organism evidence="2 3">
    <name type="scientific">Nocardia higoensis</name>
    <dbReference type="NCBI Taxonomy" id="228599"/>
    <lineage>
        <taxon>Bacteria</taxon>
        <taxon>Bacillati</taxon>
        <taxon>Actinomycetota</taxon>
        <taxon>Actinomycetes</taxon>
        <taxon>Mycobacteriales</taxon>
        <taxon>Nocardiaceae</taxon>
        <taxon>Nocardia</taxon>
    </lineage>
</organism>
<dbReference type="PROSITE" id="PS51257">
    <property type="entry name" value="PROKAR_LIPOPROTEIN"/>
    <property type="match status" value="1"/>
</dbReference>
<gene>
    <name evidence="2" type="ORF">IU449_05090</name>
</gene>
<evidence type="ECO:0000313" key="3">
    <source>
        <dbReference type="Proteomes" id="UP000707731"/>
    </source>
</evidence>
<keyword evidence="3" id="KW-1185">Reference proteome</keyword>
<sequence length="144" mass="14895">MTRRSGRCVPARSAPAALALAVLVTAVCALTGCGSDSSRGEGAALVDATATDHGGNAVTVDIRIAGGSVTPVNARAEAHVGEPVTLVIDSDTDDELHIHATPEHTFTVRAGADQRFTFAVDVPGRVDVELHRAKVTVTTIYVRP</sequence>
<proteinExistence type="predicted"/>
<protein>
    <recommendedName>
        <fullName evidence="4">EfeO-type cupredoxin-like domain-containing protein</fullName>
    </recommendedName>
</protein>
<evidence type="ECO:0000313" key="2">
    <source>
        <dbReference type="EMBL" id="MBF6353930.1"/>
    </source>
</evidence>
<feature type="chain" id="PRO_5047406732" description="EfeO-type cupredoxin-like domain-containing protein" evidence="1">
    <location>
        <begin position="30"/>
        <end position="144"/>
    </location>
</feature>
<evidence type="ECO:0008006" key="4">
    <source>
        <dbReference type="Google" id="ProtNLM"/>
    </source>
</evidence>
<dbReference type="RefSeq" id="WP_195000767.1">
    <property type="nucleotide sequence ID" value="NZ_JADLQN010000001.1"/>
</dbReference>